<dbReference type="InterPro" id="IPR050172">
    <property type="entry name" value="SsuD_RutA_monooxygenase"/>
</dbReference>
<evidence type="ECO:0000313" key="7">
    <source>
        <dbReference type="Proteomes" id="UP000658656"/>
    </source>
</evidence>
<evidence type="ECO:0000256" key="3">
    <source>
        <dbReference type="ARBA" id="ARBA00023002"/>
    </source>
</evidence>
<reference evidence="6" key="1">
    <citation type="journal article" date="2014" name="Int. J. Syst. Evol. Microbiol.">
        <title>Complete genome sequence of Corynebacterium casei LMG S-19264T (=DSM 44701T), isolated from a smear-ripened cheese.</title>
        <authorList>
            <consortium name="US DOE Joint Genome Institute (JGI-PGF)"/>
            <person name="Walter F."/>
            <person name="Albersmeier A."/>
            <person name="Kalinowski J."/>
            <person name="Ruckert C."/>
        </authorList>
    </citation>
    <scope>NUCLEOTIDE SEQUENCE</scope>
    <source>
        <strain evidence="6">CGMCC 4.7679</strain>
    </source>
</reference>
<dbReference type="RefSeq" id="WP_221216938.1">
    <property type="nucleotide sequence ID" value="NZ_BNAV01000001.1"/>
</dbReference>
<keyword evidence="2" id="KW-0288">FMN</keyword>
<feature type="domain" description="Luciferase-like" evidence="5">
    <location>
        <begin position="25"/>
        <end position="243"/>
    </location>
</feature>
<dbReference type="InterPro" id="IPR011251">
    <property type="entry name" value="Luciferase-like_dom"/>
</dbReference>
<evidence type="ECO:0000313" key="6">
    <source>
        <dbReference type="EMBL" id="GHF31823.1"/>
    </source>
</evidence>
<evidence type="ECO:0000256" key="1">
    <source>
        <dbReference type="ARBA" id="ARBA00022630"/>
    </source>
</evidence>
<keyword evidence="4" id="KW-0503">Monooxygenase</keyword>
<protein>
    <submittedName>
        <fullName evidence="6">Luciferase</fullName>
    </submittedName>
</protein>
<dbReference type="Proteomes" id="UP000658656">
    <property type="component" value="Unassembled WGS sequence"/>
</dbReference>
<dbReference type="Gene3D" id="3.20.20.30">
    <property type="entry name" value="Luciferase-like domain"/>
    <property type="match status" value="1"/>
</dbReference>
<dbReference type="NCBIfam" id="TIGR03619">
    <property type="entry name" value="F420_Rv2161c"/>
    <property type="match status" value="1"/>
</dbReference>
<dbReference type="SUPFAM" id="SSF51679">
    <property type="entry name" value="Bacterial luciferase-like"/>
    <property type="match status" value="1"/>
</dbReference>
<dbReference type="PANTHER" id="PTHR42847:SF4">
    <property type="entry name" value="ALKANESULFONATE MONOOXYGENASE-RELATED"/>
    <property type="match status" value="1"/>
</dbReference>
<dbReference type="EMBL" id="BNAV01000001">
    <property type="protein sequence ID" value="GHF31823.1"/>
    <property type="molecule type" value="Genomic_DNA"/>
</dbReference>
<name>A0A8H9INN3_9PSEU</name>
<evidence type="ECO:0000259" key="5">
    <source>
        <dbReference type="Pfam" id="PF00296"/>
    </source>
</evidence>
<dbReference type="AlphaFoldDB" id="A0A8H9INN3"/>
<dbReference type="InterPro" id="IPR036661">
    <property type="entry name" value="Luciferase-like_sf"/>
</dbReference>
<keyword evidence="1" id="KW-0285">Flavoprotein</keyword>
<proteinExistence type="predicted"/>
<dbReference type="Pfam" id="PF00296">
    <property type="entry name" value="Bac_luciferase"/>
    <property type="match status" value="1"/>
</dbReference>
<accession>A0A8H9INN3</accession>
<gene>
    <name evidence="6" type="ORF">GCM10017566_00330</name>
</gene>
<dbReference type="InterPro" id="IPR019921">
    <property type="entry name" value="Lucif-like_OxRdtase_Rv2161c"/>
</dbReference>
<evidence type="ECO:0000256" key="2">
    <source>
        <dbReference type="ARBA" id="ARBA00022643"/>
    </source>
</evidence>
<dbReference type="GO" id="GO:0046306">
    <property type="term" value="P:alkanesulfonate catabolic process"/>
    <property type="evidence" value="ECO:0007669"/>
    <property type="project" value="TreeGrafter"/>
</dbReference>
<reference evidence="6" key="2">
    <citation type="submission" date="2020-09" db="EMBL/GenBank/DDBJ databases">
        <authorList>
            <person name="Sun Q."/>
            <person name="Zhou Y."/>
        </authorList>
    </citation>
    <scope>NUCLEOTIDE SEQUENCE</scope>
    <source>
        <strain evidence="6">CGMCC 4.7679</strain>
    </source>
</reference>
<keyword evidence="3" id="KW-0560">Oxidoreductase</keyword>
<sequence>MHVAATRWGVVLPTFDPFGVGAFPVVDGARAAEELGFDTAWAGDHLVFHPPLLEAACALSAAAAVTSRIRLGFGVLLLPLRQLVWAAKQLTTIGALAPGRLVLGVGVGGEHPAEFEAAGVPLSERGRRLDEALRVLPDLLLGRPVGHDGEYLRITSPALAPALPALPPVVVGGRSDAALRRAARHGDGWLAMWLGPDRIAESAARLDALAAHYGRPAPEVKLLVIGNIDEDEDTAREQTERLLWSQYRLPLRVVDRWSVYGPAEKVAARLAEYRAAGVTEFALLPAGDDPLTQFSRWAEVRERVNG</sequence>
<dbReference type="GO" id="GO:0008726">
    <property type="term" value="F:alkanesulfonate monooxygenase activity"/>
    <property type="evidence" value="ECO:0007669"/>
    <property type="project" value="TreeGrafter"/>
</dbReference>
<organism evidence="6 7">
    <name type="scientific">Amycolatopsis bartoniae</name>
    <dbReference type="NCBI Taxonomy" id="941986"/>
    <lineage>
        <taxon>Bacteria</taxon>
        <taxon>Bacillati</taxon>
        <taxon>Actinomycetota</taxon>
        <taxon>Actinomycetes</taxon>
        <taxon>Pseudonocardiales</taxon>
        <taxon>Pseudonocardiaceae</taxon>
        <taxon>Amycolatopsis</taxon>
    </lineage>
</organism>
<comment type="caution">
    <text evidence="6">The sequence shown here is derived from an EMBL/GenBank/DDBJ whole genome shotgun (WGS) entry which is preliminary data.</text>
</comment>
<keyword evidence="7" id="KW-1185">Reference proteome</keyword>
<dbReference type="PANTHER" id="PTHR42847">
    <property type="entry name" value="ALKANESULFONATE MONOOXYGENASE"/>
    <property type="match status" value="1"/>
</dbReference>
<evidence type="ECO:0000256" key="4">
    <source>
        <dbReference type="ARBA" id="ARBA00023033"/>
    </source>
</evidence>